<evidence type="ECO:0000256" key="2">
    <source>
        <dbReference type="ARBA" id="ARBA00004954"/>
    </source>
</evidence>
<dbReference type="InterPro" id="IPR024051">
    <property type="entry name" value="AICAR_Tfase_dup_dom_sf"/>
</dbReference>
<dbReference type="InterPro" id="IPR016193">
    <property type="entry name" value="Cytidine_deaminase-like"/>
</dbReference>
<dbReference type="Gene3D" id="3.40.50.1380">
    <property type="entry name" value="Methylglyoxal synthase-like domain"/>
    <property type="match status" value="1"/>
</dbReference>
<dbReference type="OrthoDB" id="6017153at2759"/>
<dbReference type="OMA" id="INDEIRM"/>
<dbReference type="Gene3D" id="3.40.140.20">
    <property type="match status" value="1"/>
</dbReference>
<dbReference type="PANTHER" id="PTHR11692">
    <property type="entry name" value="BIFUNCTIONAL PURINE BIOSYNTHESIS PROTEIN PURH"/>
    <property type="match status" value="1"/>
</dbReference>
<sequence length="321" mass="35794">MDHIKSISKELVDALKKILDSRVKTLHPSVHGGILARRDLDSHMEALQKFNISAIDVVIMNLYPFYETIMASRDVSFDNCIVDIDIGGPTMIRAASKNHKDVLVGKGNLDDTMFQRRLAWKAFHHKQTNSSEFVPSFNVVLERSSSLRYGEITHQKVAFYFDKSLCGVKLGGIASALQHHGKEMSYNNYLDEDAAWNSASEFFAPTCVVMTHTNPCGIASHHNLVDAYKLALEADPVTAFGGIVAFNVQIDEVLVKTLCDIRSSTDKAFQFLSFSSPSSSSSSPSPPTSYSPFFPFFRVHSPHFLLMVVRKSLREGAELKR</sequence>
<dbReference type="Proteomes" id="UP000825935">
    <property type="component" value="Chromosome 13"/>
</dbReference>
<evidence type="ECO:0000313" key="9">
    <source>
        <dbReference type="EMBL" id="KAH7420869.1"/>
    </source>
</evidence>
<evidence type="ECO:0000256" key="5">
    <source>
        <dbReference type="ARBA" id="ARBA00022755"/>
    </source>
</evidence>
<evidence type="ECO:0000256" key="7">
    <source>
        <dbReference type="ARBA" id="ARBA00023268"/>
    </source>
</evidence>
<keyword evidence="5" id="KW-0658">Purine biosynthesis</keyword>
<evidence type="ECO:0000256" key="3">
    <source>
        <dbReference type="ARBA" id="ARBA00007667"/>
    </source>
</evidence>
<accession>A0A8T2TJR1</accession>
<dbReference type="GO" id="GO:0003937">
    <property type="term" value="F:IMP cyclohydrolase activity"/>
    <property type="evidence" value="ECO:0007669"/>
    <property type="project" value="InterPro"/>
</dbReference>
<keyword evidence="7" id="KW-0511">Multifunctional enzyme</keyword>
<dbReference type="InterPro" id="IPR036914">
    <property type="entry name" value="MGS-like_dom_sf"/>
</dbReference>
<evidence type="ECO:0000256" key="4">
    <source>
        <dbReference type="ARBA" id="ARBA00022679"/>
    </source>
</evidence>
<dbReference type="InterPro" id="IPR011607">
    <property type="entry name" value="MGS-like_dom"/>
</dbReference>
<proteinExistence type="inferred from homology"/>
<dbReference type="GO" id="GO:0005829">
    <property type="term" value="C:cytosol"/>
    <property type="evidence" value="ECO:0007669"/>
    <property type="project" value="TreeGrafter"/>
</dbReference>
<dbReference type="AlphaFoldDB" id="A0A8T2TJR1"/>
<evidence type="ECO:0000259" key="8">
    <source>
        <dbReference type="SMART" id="SM00851"/>
    </source>
</evidence>
<dbReference type="SUPFAM" id="SSF52335">
    <property type="entry name" value="Methylglyoxal synthase-like"/>
    <property type="match status" value="1"/>
</dbReference>
<comment type="pathway">
    <text evidence="2">Purine metabolism; IMP biosynthesis via de novo pathway; 5-formamido-1-(5-phospho-D-ribosyl)imidazole-4-carboxamide from 5-amino-1-(5-phospho-D-ribosyl)imidazole-4-carboxamide (10-formyl THF route): step 1/1.</text>
</comment>
<dbReference type="SMART" id="SM00851">
    <property type="entry name" value="MGS"/>
    <property type="match status" value="1"/>
</dbReference>
<dbReference type="GO" id="GO:0006189">
    <property type="term" value="P:'de novo' IMP biosynthetic process"/>
    <property type="evidence" value="ECO:0007669"/>
    <property type="project" value="TreeGrafter"/>
</dbReference>
<evidence type="ECO:0000256" key="1">
    <source>
        <dbReference type="ARBA" id="ARBA00004844"/>
    </source>
</evidence>
<comment type="similarity">
    <text evidence="3">Belongs to the PurH family.</text>
</comment>
<dbReference type="PANTHER" id="PTHR11692:SF0">
    <property type="entry name" value="BIFUNCTIONAL PURINE BIOSYNTHESIS PROTEIN ATIC"/>
    <property type="match status" value="1"/>
</dbReference>
<keyword evidence="10" id="KW-1185">Reference proteome</keyword>
<organism evidence="9 10">
    <name type="scientific">Ceratopteris richardii</name>
    <name type="common">Triangle waterfern</name>
    <dbReference type="NCBI Taxonomy" id="49495"/>
    <lineage>
        <taxon>Eukaryota</taxon>
        <taxon>Viridiplantae</taxon>
        <taxon>Streptophyta</taxon>
        <taxon>Embryophyta</taxon>
        <taxon>Tracheophyta</taxon>
        <taxon>Polypodiopsida</taxon>
        <taxon>Polypodiidae</taxon>
        <taxon>Polypodiales</taxon>
        <taxon>Pteridineae</taxon>
        <taxon>Pteridaceae</taxon>
        <taxon>Parkerioideae</taxon>
        <taxon>Ceratopteris</taxon>
    </lineage>
</organism>
<dbReference type="InterPro" id="IPR002695">
    <property type="entry name" value="PurH-like"/>
</dbReference>
<evidence type="ECO:0000313" key="10">
    <source>
        <dbReference type="Proteomes" id="UP000825935"/>
    </source>
</evidence>
<feature type="domain" description="MGS-like" evidence="8">
    <location>
        <begin position="3"/>
        <end position="90"/>
    </location>
</feature>
<keyword evidence="6" id="KW-0378">Hydrolase</keyword>
<dbReference type="GO" id="GO:0004643">
    <property type="term" value="F:phosphoribosylaminoimidazolecarboxamide formyltransferase activity"/>
    <property type="evidence" value="ECO:0007669"/>
    <property type="project" value="InterPro"/>
</dbReference>
<comment type="caution">
    <text evidence="9">The sequence shown here is derived from an EMBL/GenBank/DDBJ whole genome shotgun (WGS) entry which is preliminary data.</text>
</comment>
<gene>
    <name evidence="9" type="ORF">KP509_13G026700</name>
</gene>
<dbReference type="EMBL" id="CM035418">
    <property type="protein sequence ID" value="KAH7420869.1"/>
    <property type="molecule type" value="Genomic_DNA"/>
</dbReference>
<evidence type="ECO:0000256" key="6">
    <source>
        <dbReference type="ARBA" id="ARBA00022801"/>
    </source>
</evidence>
<dbReference type="SUPFAM" id="SSF53927">
    <property type="entry name" value="Cytidine deaminase-like"/>
    <property type="match status" value="1"/>
</dbReference>
<reference evidence="9" key="1">
    <citation type="submission" date="2021-08" db="EMBL/GenBank/DDBJ databases">
        <title>WGS assembly of Ceratopteris richardii.</title>
        <authorList>
            <person name="Marchant D.B."/>
            <person name="Chen G."/>
            <person name="Jenkins J."/>
            <person name="Shu S."/>
            <person name="Leebens-Mack J."/>
            <person name="Grimwood J."/>
            <person name="Schmutz J."/>
            <person name="Soltis P."/>
            <person name="Soltis D."/>
            <person name="Chen Z.-H."/>
        </authorList>
    </citation>
    <scope>NUCLEOTIDE SEQUENCE</scope>
    <source>
        <strain evidence="9">Whitten #5841</strain>
        <tissue evidence="9">Leaf</tissue>
    </source>
</reference>
<keyword evidence="4" id="KW-0808">Transferase</keyword>
<dbReference type="Pfam" id="PF01808">
    <property type="entry name" value="AICARFT_IMPCHas"/>
    <property type="match status" value="1"/>
</dbReference>
<comment type="pathway">
    <text evidence="1">Purine metabolism; IMP biosynthesis via de novo pathway; IMP from 5-formamido-1-(5-phospho-D-ribosyl)imidazole-4-carboxamide: step 1/1.</text>
</comment>
<name>A0A8T2TJR1_CERRI</name>
<protein>
    <recommendedName>
        <fullName evidence="8">MGS-like domain-containing protein</fullName>
    </recommendedName>
</protein>
<dbReference type="SMART" id="SM00798">
    <property type="entry name" value="AICARFT_IMPCHas"/>
    <property type="match status" value="1"/>
</dbReference>